<dbReference type="RefSeq" id="XP_001213801.1">
    <property type="nucleotide sequence ID" value="XM_001213801.1"/>
</dbReference>
<feature type="domain" description="Mid2" evidence="4">
    <location>
        <begin position="117"/>
        <end position="197"/>
    </location>
</feature>
<feature type="compositionally biased region" description="Polar residues" evidence="1">
    <location>
        <begin position="113"/>
        <end position="132"/>
    </location>
</feature>
<dbReference type="AlphaFoldDB" id="Q0CNW1"/>
<dbReference type="OMA" id="LDQYHKP"/>
<name>Q0CNW1_ASPTN</name>
<dbReference type="OrthoDB" id="5425782at2759"/>
<feature type="signal peptide" evidence="3">
    <location>
        <begin position="1"/>
        <end position="21"/>
    </location>
</feature>
<reference evidence="6" key="1">
    <citation type="submission" date="2005-09" db="EMBL/GenBank/DDBJ databases">
        <title>Annotation of the Aspergillus terreus NIH2624 genome.</title>
        <authorList>
            <person name="Birren B.W."/>
            <person name="Lander E.S."/>
            <person name="Galagan J.E."/>
            <person name="Nusbaum C."/>
            <person name="Devon K."/>
            <person name="Henn M."/>
            <person name="Ma L.-J."/>
            <person name="Jaffe D.B."/>
            <person name="Butler J."/>
            <person name="Alvarez P."/>
            <person name="Gnerre S."/>
            <person name="Grabherr M."/>
            <person name="Kleber M."/>
            <person name="Mauceli E.W."/>
            <person name="Brockman W."/>
            <person name="Rounsley S."/>
            <person name="Young S.K."/>
            <person name="LaButti K."/>
            <person name="Pushparaj V."/>
            <person name="DeCaprio D."/>
            <person name="Crawford M."/>
            <person name="Koehrsen M."/>
            <person name="Engels R."/>
            <person name="Montgomery P."/>
            <person name="Pearson M."/>
            <person name="Howarth C."/>
            <person name="Larson L."/>
            <person name="Luoma S."/>
            <person name="White J."/>
            <person name="Alvarado L."/>
            <person name="Kodira C.D."/>
            <person name="Zeng Q."/>
            <person name="Oleary S."/>
            <person name="Yandava C."/>
            <person name="Denning D.W."/>
            <person name="Nierman W.C."/>
            <person name="Milne T."/>
            <person name="Madden K."/>
        </authorList>
    </citation>
    <scope>NUCLEOTIDE SEQUENCE [LARGE SCALE GENOMIC DNA]</scope>
    <source>
        <strain evidence="6">NIH 2624 / FGSC A1156</strain>
    </source>
</reference>
<feature type="region of interest" description="Disordered" evidence="1">
    <location>
        <begin position="214"/>
        <end position="251"/>
    </location>
</feature>
<dbReference type="InterPro" id="IPR007567">
    <property type="entry name" value="Mid2_dom"/>
</dbReference>
<dbReference type="EMBL" id="CH476599">
    <property type="protein sequence ID" value="EAU35070.1"/>
    <property type="molecule type" value="Genomic_DNA"/>
</dbReference>
<evidence type="ECO:0000256" key="3">
    <source>
        <dbReference type="SAM" id="SignalP"/>
    </source>
</evidence>
<proteinExistence type="predicted"/>
<organism evidence="5 6">
    <name type="scientific">Aspergillus terreus (strain NIH 2624 / FGSC A1156)</name>
    <dbReference type="NCBI Taxonomy" id="341663"/>
    <lineage>
        <taxon>Eukaryota</taxon>
        <taxon>Fungi</taxon>
        <taxon>Dikarya</taxon>
        <taxon>Ascomycota</taxon>
        <taxon>Pezizomycotina</taxon>
        <taxon>Eurotiomycetes</taxon>
        <taxon>Eurotiomycetidae</taxon>
        <taxon>Eurotiales</taxon>
        <taxon>Aspergillaceae</taxon>
        <taxon>Aspergillus</taxon>
        <taxon>Aspergillus subgen. Circumdati</taxon>
    </lineage>
</organism>
<protein>
    <recommendedName>
        <fullName evidence="4">Mid2 domain-containing protein</fullName>
    </recommendedName>
</protein>
<accession>Q0CNW1</accession>
<feature type="compositionally biased region" description="Low complexity" evidence="1">
    <location>
        <begin position="133"/>
        <end position="149"/>
    </location>
</feature>
<feature type="compositionally biased region" description="Low complexity" evidence="1">
    <location>
        <begin position="38"/>
        <end position="112"/>
    </location>
</feature>
<feature type="region of interest" description="Disordered" evidence="1">
    <location>
        <begin position="36"/>
        <end position="164"/>
    </location>
</feature>
<dbReference type="GeneID" id="4320249"/>
<feature type="transmembrane region" description="Helical" evidence="2">
    <location>
        <begin position="169"/>
        <end position="191"/>
    </location>
</feature>
<keyword evidence="2" id="KW-1133">Transmembrane helix</keyword>
<sequence>MRIASLSFLLYSLSLAAVVSGQSSAVTDVTSAVGIPVSTTESSTTSESTTSSESTSTTSSTSTTTSEPTTTSQKTTAEPTTTSSTTTKATTTSADTQPTTTDAPATTSASETQKPTVKTITTVHTISGTPVQTTMTSSATDASATESPSLNGKADNSGSSGLSSSEKKIVIGVVVGVGGAILIGAIAVVAWRMHVRKRNALDQDDSADLMSGTAVGSGMREKAPSPAQGTPFRSTLDQYHNPGPVNAASNF</sequence>
<feature type="compositionally biased region" description="Polar residues" evidence="1">
    <location>
        <begin position="227"/>
        <end position="238"/>
    </location>
</feature>
<dbReference type="Proteomes" id="UP000007963">
    <property type="component" value="Unassembled WGS sequence"/>
</dbReference>
<evidence type="ECO:0000256" key="1">
    <source>
        <dbReference type="SAM" id="MobiDB-lite"/>
    </source>
</evidence>
<dbReference type="VEuPathDB" id="FungiDB:ATEG_04623"/>
<evidence type="ECO:0000313" key="5">
    <source>
        <dbReference type="EMBL" id="EAU35070.1"/>
    </source>
</evidence>
<keyword evidence="3" id="KW-0732">Signal</keyword>
<gene>
    <name evidence="5" type="ORF">ATEG_04623</name>
</gene>
<evidence type="ECO:0000256" key="2">
    <source>
        <dbReference type="SAM" id="Phobius"/>
    </source>
</evidence>
<keyword evidence="2" id="KW-0472">Membrane</keyword>
<evidence type="ECO:0000259" key="4">
    <source>
        <dbReference type="Pfam" id="PF04478"/>
    </source>
</evidence>
<keyword evidence="2" id="KW-0812">Transmembrane</keyword>
<dbReference type="HOGENOM" id="CLU_053893_0_0_1"/>
<dbReference type="STRING" id="341663.Q0CNW1"/>
<dbReference type="eggNOG" id="ENOG502S9EF">
    <property type="taxonomic scope" value="Eukaryota"/>
</dbReference>
<dbReference type="Pfam" id="PF04478">
    <property type="entry name" value="Mid2"/>
    <property type="match status" value="1"/>
</dbReference>
<feature type="chain" id="PRO_5004170375" description="Mid2 domain-containing protein" evidence="3">
    <location>
        <begin position="22"/>
        <end position="251"/>
    </location>
</feature>
<evidence type="ECO:0000313" key="6">
    <source>
        <dbReference type="Proteomes" id="UP000007963"/>
    </source>
</evidence>